<dbReference type="Proteomes" id="UP001501588">
    <property type="component" value="Unassembled WGS sequence"/>
</dbReference>
<feature type="compositionally biased region" description="Basic and acidic residues" evidence="1">
    <location>
        <begin position="24"/>
        <end position="41"/>
    </location>
</feature>
<feature type="region of interest" description="Disordered" evidence="1">
    <location>
        <begin position="61"/>
        <end position="107"/>
    </location>
</feature>
<evidence type="ECO:0000313" key="3">
    <source>
        <dbReference type="Proteomes" id="UP001501588"/>
    </source>
</evidence>
<protein>
    <submittedName>
        <fullName evidence="2">Uncharacterized protein</fullName>
    </submittedName>
</protein>
<organism evidence="2 3">
    <name type="scientific">Craurococcus roseus</name>
    <dbReference type="NCBI Taxonomy" id="77585"/>
    <lineage>
        <taxon>Bacteria</taxon>
        <taxon>Pseudomonadati</taxon>
        <taxon>Pseudomonadota</taxon>
        <taxon>Alphaproteobacteria</taxon>
        <taxon>Acetobacterales</taxon>
        <taxon>Acetobacteraceae</taxon>
        <taxon>Craurococcus</taxon>
    </lineage>
</organism>
<feature type="region of interest" description="Disordered" evidence="1">
    <location>
        <begin position="1"/>
        <end position="49"/>
    </location>
</feature>
<keyword evidence="3" id="KW-1185">Reference proteome</keyword>
<dbReference type="EMBL" id="BAAAFZ010000055">
    <property type="protein sequence ID" value="GAA0593895.1"/>
    <property type="molecule type" value="Genomic_DNA"/>
</dbReference>
<comment type="caution">
    <text evidence="2">The sequence shown here is derived from an EMBL/GenBank/DDBJ whole genome shotgun (WGS) entry which is preliminary data.</text>
</comment>
<proteinExistence type="predicted"/>
<accession>A0ABN1FMG3</accession>
<reference evidence="2 3" key="1">
    <citation type="journal article" date="2019" name="Int. J. Syst. Evol. Microbiol.">
        <title>The Global Catalogue of Microorganisms (GCM) 10K type strain sequencing project: providing services to taxonomists for standard genome sequencing and annotation.</title>
        <authorList>
            <consortium name="The Broad Institute Genomics Platform"/>
            <consortium name="The Broad Institute Genome Sequencing Center for Infectious Disease"/>
            <person name="Wu L."/>
            <person name="Ma J."/>
        </authorList>
    </citation>
    <scope>NUCLEOTIDE SEQUENCE [LARGE SCALE GENOMIC DNA]</scope>
    <source>
        <strain evidence="2 3">JCM 9933</strain>
    </source>
</reference>
<sequence>MAGLRARAQHLRAVTLTSRRRRAVRSDPRPGPRGRPGDRGRLGRPVPASYQPLRVVVPFTPGSKKAAGRRCGSGVRGRLPDCQGERSDPVFVRPAPPGDVPAKCLEG</sequence>
<evidence type="ECO:0000313" key="2">
    <source>
        <dbReference type="EMBL" id="GAA0593895.1"/>
    </source>
</evidence>
<gene>
    <name evidence="2" type="ORF">GCM10009416_35330</name>
</gene>
<evidence type="ECO:0000256" key="1">
    <source>
        <dbReference type="SAM" id="MobiDB-lite"/>
    </source>
</evidence>
<name>A0ABN1FMG3_9PROT</name>